<dbReference type="Proteomes" id="UP000659697">
    <property type="component" value="Unassembled WGS sequence"/>
</dbReference>
<evidence type="ECO:0000313" key="2">
    <source>
        <dbReference type="Proteomes" id="UP000659697"/>
    </source>
</evidence>
<reference evidence="2" key="1">
    <citation type="journal article" date="2019" name="Int. J. Syst. Evol. Microbiol.">
        <title>The Global Catalogue of Microorganisms (GCM) 10K type strain sequencing project: providing services to taxonomists for standard genome sequencing and annotation.</title>
        <authorList>
            <consortium name="The Broad Institute Genomics Platform"/>
            <consortium name="The Broad Institute Genome Sequencing Center for Infectious Disease"/>
            <person name="Wu L."/>
            <person name="Ma J."/>
        </authorList>
    </citation>
    <scope>NUCLEOTIDE SEQUENCE [LARGE SCALE GENOMIC DNA]</scope>
    <source>
        <strain evidence="2">CGMCC 1.7003</strain>
    </source>
</reference>
<name>A0ABQ3KYQ8_9ALTE</name>
<dbReference type="SUPFAM" id="SSF53067">
    <property type="entry name" value="Actin-like ATPase domain"/>
    <property type="match status" value="1"/>
</dbReference>
<protein>
    <recommendedName>
        <fullName evidence="3">MSHA biogenesis protein MshI</fullName>
    </recommendedName>
</protein>
<accession>A0ABQ3KYQ8</accession>
<dbReference type="InterPro" id="IPR043129">
    <property type="entry name" value="ATPase_NBD"/>
</dbReference>
<evidence type="ECO:0000313" key="1">
    <source>
        <dbReference type="EMBL" id="GHG67865.1"/>
    </source>
</evidence>
<evidence type="ECO:0008006" key="3">
    <source>
        <dbReference type="Google" id="ProtNLM"/>
    </source>
</evidence>
<sequence>MLQQFLRKWSRGSTEGQSLLVLHVFNQQIKLLHAERAKQGWQLRTEQLVGETKVFPENMLQILSSLPPSGEVAVVLSPELYQIIPLDKPNLPTETELLQALPWLLKDLCPLAPEEMQLDYLDLTATAGAPAKINVVVAAKSSLQQLCEYLQQAKLGVTHIFAEELLSRDLVPVQGPTRLVLQQQPNNDLILQVMRDGQLCFSRHLRGFQQFLATPVTQLQFGLFDNLLLEVQRSMDFVEGQLKLPPVREVLLLMAHPELEALPALFHQAGFNQVRLMPLPEPWSWASQVDLQLWWPAIVAMATLMQTGEPSLEAAG</sequence>
<proteinExistence type="predicted"/>
<organism evidence="1 2">
    <name type="scientific">Alishewanella longhuensis</name>
    <dbReference type="NCBI Taxonomy" id="1091037"/>
    <lineage>
        <taxon>Bacteria</taxon>
        <taxon>Pseudomonadati</taxon>
        <taxon>Pseudomonadota</taxon>
        <taxon>Gammaproteobacteria</taxon>
        <taxon>Alteromonadales</taxon>
        <taxon>Alteromonadaceae</taxon>
        <taxon>Alishewanella</taxon>
    </lineage>
</organism>
<gene>
    <name evidence="1" type="ORF">GCM10010919_16880</name>
</gene>
<keyword evidence="2" id="KW-1185">Reference proteome</keyword>
<comment type="caution">
    <text evidence="1">The sequence shown here is derived from an EMBL/GenBank/DDBJ whole genome shotgun (WGS) entry which is preliminary data.</text>
</comment>
<dbReference type="Gene3D" id="3.30.420.380">
    <property type="match status" value="1"/>
</dbReference>
<dbReference type="RefSeq" id="WP_189432236.1">
    <property type="nucleotide sequence ID" value="NZ_BNAO01000003.1"/>
</dbReference>
<dbReference type="EMBL" id="BNAO01000003">
    <property type="protein sequence ID" value="GHG67865.1"/>
    <property type="molecule type" value="Genomic_DNA"/>
</dbReference>